<accession>A0A1W6MZV3</accession>
<dbReference type="SUPFAM" id="SSF46689">
    <property type="entry name" value="Homeodomain-like"/>
    <property type="match status" value="1"/>
</dbReference>
<dbReference type="OrthoDB" id="5287589at2"/>
<evidence type="ECO:0000313" key="3">
    <source>
        <dbReference type="Proteomes" id="UP000193978"/>
    </source>
</evidence>
<evidence type="ECO:0000313" key="2">
    <source>
        <dbReference type="EMBL" id="ARN83098.1"/>
    </source>
</evidence>
<feature type="domain" description="HTH iclR-type" evidence="1">
    <location>
        <begin position="37"/>
        <end position="66"/>
    </location>
</feature>
<dbReference type="Proteomes" id="UP000193978">
    <property type="component" value="Chromosome"/>
</dbReference>
<name>A0A1W6MZV3_9HYPH</name>
<dbReference type="InterPro" id="IPR005471">
    <property type="entry name" value="Tscrpt_reg_IclR_N"/>
</dbReference>
<dbReference type="InterPro" id="IPR009057">
    <property type="entry name" value="Homeodomain-like_sf"/>
</dbReference>
<dbReference type="EMBL" id="CP019948">
    <property type="protein sequence ID" value="ARN83098.1"/>
    <property type="molecule type" value="Genomic_DNA"/>
</dbReference>
<dbReference type="AlphaFoldDB" id="A0A1W6MZV3"/>
<sequence length="149" mass="17342">MSDHKLDLSPRDAQTRVRTDAIRDIILRAGKRLSQEHIEEVTDKLGVSRSTAYRMIKTFRACGAVVDPKARPIGRPKGARMLDATREYLIRETIETFYFTPLAPSYTRLYKEIQERCRKNGLRPPNWRTVRSRVNEIEARLSAQRERAN</sequence>
<proteinExistence type="predicted"/>
<dbReference type="Pfam" id="PF09339">
    <property type="entry name" value="HTH_IclR"/>
    <property type="match status" value="1"/>
</dbReference>
<keyword evidence="3" id="KW-1185">Reference proteome</keyword>
<dbReference type="KEGG" id="mbry:B1812_20700"/>
<reference evidence="2 3" key="1">
    <citation type="submission" date="2017-02" db="EMBL/GenBank/DDBJ databases">
        <authorList>
            <person name="Peterson S.W."/>
        </authorList>
    </citation>
    <scope>NUCLEOTIDE SEQUENCE [LARGE SCALE GENOMIC DNA]</scope>
    <source>
        <strain evidence="2 3">S285</strain>
    </source>
</reference>
<gene>
    <name evidence="2" type="ORF">B1812_20700</name>
</gene>
<evidence type="ECO:0000259" key="1">
    <source>
        <dbReference type="Pfam" id="PF09339"/>
    </source>
</evidence>
<dbReference type="STRING" id="655015.B1812_20700"/>
<dbReference type="GO" id="GO:0003677">
    <property type="term" value="F:DNA binding"/>
    <property type="evidence" value="ECO:0007669"/>
    <property type="project" value="InterPro"/>
</dbReference>
<dbReference type="GO" id="GO:0006355">
    <property type="term" value="P:regulation of DNA-templated transcription"/>
    <property type="evidence" value="ECO:0007669"/>
    <property type="project" value="InterPro"/>
</dbReference>
<dbReference type="RefSeq" id="WP_102938137.1">
    <property type="nucleotide sequence ID" value="NZ_AP027149.1"/>
</dbReference>
<organism evidence="2 3">
    <name type="scientific">Methylocystis bryophila</name>
    <dbReference type="NCBI Taxonomy" id="655015"/>
    <lineage>
        <taxon>Bacteria</taxon>
        <taxon>Pseudomonadati</taxon>
        <taxon>Pseudomonadota</taxon>
        <taxon>Alphaproteobacteria</taxon>
        <taxon>Hyphomicrobiales</taxon>
        <taxon>Methylocystaceae</taxon>
        <taxon>Methylocystis</taxon>
    </lineage>
</organism>
<protein>
    <recommendedName>
        <fullName evidence="1">HTH iclR-type domain-containing protein</fullName>
    </recommendedName>
</protein>